<sequence>MSHTANFTTSAMPSTSDPTVETLTNVGGDDDDSLFGSPPSSPARGRSPSPLALPGGSGSAQNVGALALPGSHLVAELPTNPPASLPLSASASAPTRQPSVPRIPSAPAASQSGPPSLPRTSSSRISTPGPPRLSRSEPTSRKTRKGKEKERSNTPRPTPPPIALPSPDEPTPPNFLRNQQALLGLAGMVGGVNPANLARVRHTRGTTAENPIVVEDEPEIQPQPSIGKSPVQPSPLDPSQLPKPTAEQILGTLLKQKNIFPVLVSLLRLLAPGAPSLASVPPGYPYYPYPYPYAAPYAPPESRAQPLARSQTPSQSSASDSRPSTSSGAPPLKRRKLNSVPAGAADWDVPYPFQEGQARGINAARKAATKAWYDAAWPTLATLYYGLERGQSAPPLTGHAQIHQHQPPNAFDQLVESLLAAQRQQQQRQQYHQQQHEEHQQSLSQQKEQASGSAAFPGDDPSSSTPVDPSVRSQEAAALSVLDDSTQAFFDNWLQMLTAFPPGDPNDSSGVLAAEFTAATATVTNHVSPISDDMIDPALLGLQSDASRGSASGSVSEATEQQAPLISPVPATSRSMPNTTTSSTAAQPATPSLVDSPSITASSLADPADRDGEPAPSWDWTFSDAQEEMKMLGELAGMPMDVDLDVDLDAAMREALSEVPLLKRQKKVESLRLGRRKDPLVKLEQEKRMLSVMVPKALSLNSHLPRTTTRDRHRKLTAWILKGHILVLYLGRPPQPHPPIPRFHP</sequence>
<organism evidence="2 3">
    <name type="scientific">Pycnoporus cinnabarinus</name>
    <name type="common">Cinnabar-red polypore</name>
    <name type="synonym">Trametes cinnabarina</name>
    <dbReference type="NCBI Taxonomy" id="5643"/>
    <lineage>
        <taxon>Eukaryota</taxon>
        <taxon>Fungi</taxon>
        <taxon>Dikarya</taxon>
        <taxon>Basidiomycota</taxon>
        <taxon>Agaricomycotina</taxon>
        <taxon>Agaricomycetes</taxon>
        <taxon>Polyporales</taxon>
        <taxon>Polyporaceae</taxon>
        <taxon>Trametes</taxon>
    </lineage>
</organism>
<evidence type="ECO:0000313" key="2">
    <source>
        <dbReference type="EMBL" id="CDO73726.1"/>
    </source>
</evidence>
<name>A0A060SHR6_PYCCI</name>
<dbReference type="HOGENOM" id="CLU_373029_0_0_1"/>
<gene>
    <name evidence="2" type="ORF">BN946_scf185015.g54</name>
</gene>
<evidence type="ECO:0000256" key="1">
    <source>
        <dbReference type="SAM" id="MobiDB-lite"/>
    </source>
</evidence>
<dbReference type="OrthoDB" id="3264780at2759"/>
<keyword evidence="3" id="KW-1185">Reference proteome</keyword>
<feature type="region of interest" description="Disordered" evidence="1">
    <location>
        <begin position="545"/>
        <end position="619"/>
    </location>
</feature>
<dbReference type="STRING" id="5643.A0A060SHR6"/>
<feature type="compositionally biased region" description="Polar residues" evidence="1">
    <location>
        <begin position="593"/>
        <end position="603"/>
    </location>
</feature>
<feature type="compositionally biased region" description="Low complexity" evidence="1">
    <location>
        <begin position="459"/>
        <end position="473"/>
    </location>
</feature>
<feature type="compositionally biased region" description="Low complexity" evidence="1">
    <location>
        <begin position="308"/>
        <end position="327"/>
    </location>
</feature>
<dbReference type="Proteomes" id="UP000029665">
    <property type="component" value="Unassembled WGS sequence"/>
</dbReference>
<accession>A0A060SHR6</accession>
<reference evidence="2" key="1">
    <citation type="submission" date="2014-01" db="EMBL/GenBank/DDBJ databases">
        <title>The genome of the white-rot fungus Pycnoporus cinnabarinus: a basidiomycete model with a versatile arsenal for lignocellulosic biomass breakdown.</title>
        <authorList>
            <person name="Levasseur A."/>
            <person name="Lomascolo A."/>
            <person name="Ruiz-Duenas F.J."/>
            <person name="Uzan E."/>
            <person name="Piumi F."/>
            <person name="Kues U."/>
            <person name="Ram A.F.J."/>
            <person name="Murat C."/>
            <person name="Haon M."/>
            <person name="Benoit I."/>
            <person name="Arfi Y."/>
            <person name="Chevret D."/>
            <person name="Drula E."/>
            <person name="Kwon M.J."/>
            <person name="Gouret P."/>
            <person name="Lesage-Meessen L."/>
            <person name="Lombard V."/>
            <person name="Mariette J."/>
            <person name="Noirot C."/>
            <person name="Park J."/>
            <person name="Patyshakuliyeva A."/>
            <person name="Wieneger R.A.B."/>
            <person name="Wosten H.A.B."/>
            <person name="Martin F."/>
            <person name="Coutinho P.M."/>
            <person name="de Vries R."/>
            <person name="Martinez A.T."/>
            <person name="Klopp C."/>
            <person name="Pontarotti P."/>
            <person name="Henrissat B."/>
            <person name="Record E."/>
        </authorList>
    </citation>
    <scope>NUCLEOTIDE SEQUENCE [LARGE SCALE GENOMIC DNA]</scope>
    <source>
        <strain evidence="2">BRFM137</strain>
    </source>
</reference>
<dbReference type="AlphaFoldDB" id="A0A060SHR6"/>
<feature type="compositionally biased region" description="Low complexity" evidence="1">
    <location>
        <begin position="36"/>
        <end position="50"/>
    </location>
</feature>
<dbReference type="EMBL" id="CCBP010000123">
    <property type="protein sequence ID" value="CDO73726.1"/>
    <property type="molecule type" value="Genomic_DNA"/>
</dbReference>
<feature type="region of interest" description="Disordered" evidence="1">
    <location>
        <begin position="1"/>
        <end position="176"/>
    </location>
</feature>
<feature type="compositionally biased region" description="Low complexity" evidence="1">
    <location>
        <begin position="577"/>
        <end position="592"/>
    </location>
</feature>
<feature type="compositionally biased region" description="Low complexity" evidence="1">
    <location>
        <begin position="85"/>
        <end position="94"/>
    </location>
</feature>
<feature type="region of interest" description="Disordered" evidence="1">
    <location>
        <begin position="421"/>
        <end position="476"/>
    </location>
</feature>
<evidence type="ECO:0000313" key="3">
    <source>
        <dbReference type="Proteomes" id="UP000029665"/>
    </source>
</evidence>
<protein>
    <submittedName>
        <fullName evidence="2">Uncharacterized protein</fullName>
    </submittedName>
</protein>
<feature type="compositionally biased region" description="Polar residues" evidence="1">
    <location>
        <begin position="545"/>
        <end position="576"/>
    </location>
</feature>
<feature type="region of interest" description="Disordered" evidence="1">
    <location>
        <begin position="300"/>
        <end position="336"/>
    </location>
</feature>
<dbReference type="OMA" id="QAFFDNW"/>
<feature type="compositionally biased region" description="Polar residues" evidence="1">
    <location>
        <begin position="1"/>
        <end position="25"/>
    </location>
</feature>
<feature type="compositionally biased region" description="Low complexity" evidence="1">
    <location>
        <begin position="105"/>
        <end position="114"/>
    </location>
</feature>
<feature type="compositionally biased region" description="Low complexity" evidence="1">
    <location>
        <begin position="441"/>
        <end position="450"/>
    </location>
</feature>
<proteinExistence type="predicted"/>
<feature type="compositionally biased region" description="Low complexity" evidence="1">
    <location>
        <begin position="421"/>
        <end position="433"/>
    </location>
</feature>
<feature type="region of interest" description="Disordered" evidence="1">
    <location>
        <begin position="201"/>
        <end position="243"/>
    </location>
</feature>
<feature type="compositionally biased region" description="Pro residues" evidence="1">
    <location>
        <begin position="156"/>
        <end position="173"/>
    </location>
</feature>
<comment type="caution">
    <text evidence="2">The sequence shown here is derived from an EMBL/GenBank/DDBJ whole genome shotgun (WGS) entry which is preliminary data.</text>
</comment>